<evidence type="ECO:0000313" key="3">
    <source>
        <dbReference type="Proteomes" id="UP000053660"/>
    </source>
</evidence>
<dbReference type="OrthoDB" id="5862492at2759"/>
<keyword evidence="3" id="KW-1185">Reference proteome</keyword>
<dbReference type="EMBL" id="KN607456">
    <property type="protein sequence ID" value="KHJ79022.1"/>
    <property type="molecule type" value="Genomic_DNA"/>
</dbReference>
<evidence type="ECO:0000313" key="2">
    <source>
        <dbReference type="EMBL" id="KHJ79022.1"/>
    </source>
</evidence>
<dbReference type="AlphaFoldDB" id="A0A0B1S6A9"/>
<proteinExistence type="predicted"/>
<protein>
    <submittedName>
        <fullName evidence="2">Uncharacterized protein</fullName>
    </submittedName>
</protein>
<organism evidence="2 3">
    <name type="scientific">Oesophagostomum dentatum</name>
    <name type="common">Nodular worm</name>
    <dbReference type="NCBI Taxonomy" id="61180"/>
    <lineage>
        <taxon>Eukaryota</taxon>
        <taxon>Metazoa</taxon>
        <taxon>Ecdysozoa</taxon>
        <taxon>Nematoda</taxon>
        <taxon>Chromadorea</taxon>
        <taxon>Rhabditida</taxon>
        <taxon>Rhabditina</taxon>
        <taxon>Rhabditomorpha</taxon>
        <taxon>Strongyloidea</taxon>
        <taxon>Strongylidae</taxon>
        <taxon>Oesophagostomum</taxon>
    </lineage>
</organism>
<dbReference type="Proteomes" id="UP000053660">
    <property type="component" value="Unassembled WGS sequence"/>
</dbReference>
<evidence type="ECO:0000256" key="1">
    <source>
        <dbReference type="SAM" id="MobiDB-lite"/>
    </source>
</evidence>
<gene>
    <name evidence="2" type="ORF">OESDEN_21342</name>
</gene>
<accession>A0A0B1S6A9</accession>
<sequence length="130" mass="15151">MASESSSEDKRKQAQLSEEIENLTRETDELLGELVRLRKNCPPTIAQLRGKRYREKFARLCEAELVSVSSYERIDVDKLKNDINSKYDRTRTGTLKLDSVKKEIEEQSLIFQMRKRGRNACMQSKTLHTL</sequence>
<feature type="region of interest" description="Disordered" evidence="1">
    <location>
        <begin position="1"/>
        <end position="20"/>
    </location>
</feature>
<name>A0A0B1S6A9_OESDE</name>
<reference evidence="2 3" key="1">
    <citation type="submission" date="2014-03" db="EMBL/GenBank/DDBJ databases">
        <title>Draft genome of the hookworm Oesophagostomum dentatum.</title>
        <authorList>
            <person name="Mitreva M."/>
        </authorList>
    </citation>
    <scope>NUCLEOTIDE SEQUENCE [LARGE SCALE GENOMIC DNA]</scope>
    <source>
        <strain evidence="2 3">OD-Hann</strain>
    </source>
</reference>